<dbReference type="InterPro" id="IPR011576">
    <property type="entry name" value="Pyridox_Oxase_N"/>
</dbReference>
<accession>A0A1Z2L2T7</accession>
<dbReference type="KEGG" id="salj:SMD11_2884"/>
<dbReference type="RefSeq" id="WP_087926816.1">
    <property type="nucleotide sequence ID" value="NZ_CP021744.1"/>
</dbReference>
<name>A0A1Z2L2T7_9ACTN</name>
<dbReference type="EMBL" id="CP021744">
    <property type="protein sequence ID" value="ARZ68531.1"/>
    <property type="molecule type" value="Genomic_DNA"/>
</dbReference>
<evidence type="ECO:0000313" key="3">
    <source>
        <dbReference type="EMBL" id="ARZ68531.1"/>
    </source>
</evidence>
<dbReference type="GO" id="GO:0005829">
    <property type="term" value="C:cytosol"/>
    <property type="evidence" value="ECO:0007669"/>
    <property type="project" value="TreeGrafter"/>
</dbReference>
<dbReference type="OrthoDB" id="162914at2"/>
<dbReference type="InterPro" id="IPR012349">
    <property type="entry name" value="Split_barrel_FMN-bd"/>
</dbReference>
<dbReference type="Proteomes" id="UP000195755">
    <property type="component" value="Chromosome"/>
</dbReference>
<dbReference type="AlphaFoldDB" id="A0A1Z2L2T7"/>
<sequence>MSAALSDDLKKLIDDSPVFATVATVQPDGSPQLSVTWVTRDGDDLLISTTVGRRKETNLRRDPRVSVMINPHNAPYTYAEVRGTVTMTTDGGQELIDALSRKYTGKDYADFNPAAADDAERVVVRVSPRRVVGSI</sequence>
<proteinExistence type="predicted"/>
<dbReference type="GO" id="GO:0070967">
    <property type="term" value="F:coenzyme F420 binding"/>
    <property type="evidence" value="ECO:0007669"/>
    <property type="project" value="TreeGrafter"/>
</dbReference>
<reference evidence="3 4" key="1">
    <citation type="submission" date="2017-06" db="EMBL/GenBank/DDBJ databases">
        <title>Streptomyces albireticuli Genome sequencing and assembly.</title>
        <authorList>
            <person name="Wang Y."/>
            <person name="Du B."/>
            <person name="Ding Y."/>
            <person name="Liu H."/>
            <person name="Hou Q."/>
            <person name="Liu K."/>
            <person name="Yao L."/>
            <person name="Wang C."/>
        </authorList>
    </citation>
    <scope>NUCLEOTIDE SEQUENCE [LARGE SCALE GENOMIC DNA]</scope>
    <source>
        <strain evidence="3 4">MDJK11</strain>
    </source>
</reference>
<keyword evidence="1" id="KW-0560">Oxidoreductase</keyword>
<dbReference type="PANTHER" id="PTHR35176">
    <property type="entry name" value="HEME OXYGENASE HI_0854-RELATED"/>
    <property type="match status" value="1"/>
</dbReference>
<dbReference type="InterPro" id="IPR052019">
    <property type="entry name" value="F420H2_bilvrd_red/Heme_oxyg"/>
</dbReference>
<dbReference type="PANTHER" id="PTHR35176:SF6">
    <property type="entry name" value="HEME OXYGENASE HI_0854-RELATED"/>
    <property type="match status" value="1"/>
</dbReference>
<evidence type="ECO:0000259" key="2">
    <source>
        <dbReference type="Pfam" id="PF01243"/>
    </source>
</evidence>
<dbReference type="SUPFAM" id="SSF50475">
    <property type="entry name" value="FMN-binding split barrel"/>
    <property type="match status" value="1"/>
</dbReference>
<gene>
    <name evidence="3" type="ORF">SMD11_2884</name>
</gene>
<evidence type="ECO:0000256" key="1">
    <source>
        <dbReference type="ARBA" id="ARBA00023002"/>
    </source>
</evidence>
<dbReference type="GO" id="GO:0016627">
    <property type="term" value="F:oxidoreductase activity, acting on the CH-CH group of donors"/>
    <property type="evidence" value="ECO:0007669"/>
    <property type="project" value="TreeGrafter"/>
</dbReference>
<dbReference type="Pfam" id="PF01243">
    <property type="entry name" value="PNPOx_N"/>
    <property type="match status" value="1"/>
</dbReference>
<dbReference type="NCBIfam" id="TIGR03618">
    <property type="entry name" value="Rv1155_F420"/>
    <property type="match status" value="1"/>
</dbReference>
<evidence type="ECO:0000313" key="4">
    <source>
        <dbReference type="Proteomes" id="UP000195755"/>
    </source>
</evidence>
<dbReference type="Gene3D" id="2.30.110.10">
    <property type="entry name" value="Electron Transport, Fmn-binding Protein, Chain A"/>
    <property type="match status" value="1"/>
</dbReference>
<dbReference type="InterPro" id="IPR019920">
    <property type="entry name" value="F420-binding_dom_put"/>
</dbReference>
<feature type="domain" description="Pyridoxamine 5'-phosphate oxidase N-terminal" evidence="2">
    <location>
        <begin position="9"/>
        <end position="131"/>
    </location>
</feature>
<organism evidence="3 4">
    <name type="scientific">Streptomyces albireticuli</name>
    <dbReference type="NCBI Taxonomy" id="1940"/>
    <lineage>
        <taxon>Bacteria</taxon>
        <taxon>Bacillati</taxon>
        <taxon>Actinomycetota</taxon>
        <taxon>Actinomycetes</taxon>
        <taxon>Kitasatosporales</taxon>
        <taxon>Streptomycetaceae</taxon>
        <taxon>Streptomyces</taxon>
    </lineage>
</organism>
<protein>
    <submittedName>
        <fullName evidence="3">Pyridoxamine 5'-phosphate oxidase</fullName>
    </submittedName>
</protein>